<dbReference type="CDD" id="cd10796">
    <property type="entry name" value="GH57N_APU"/>
    <property type="match status" value="1"/>
</dbReference>
<gene>
    <name evidence="5" type="ORF">A2290_06890</name>
</gene>
<evidence type="ECO:0000259" key="4">
    <source>
        <dbReference type="Pfam" id="PF03065"/>
    </source>
</evidence>
<evidence type="ECO:0000313" key="5">
    <source>
        <dbReference type="EMBL" id="OGC15959.1"/>
    </source>
</evidence>
<keyword evidence="2 3" id="KW-0119">Carbohydrate metabolism</keyword>
<dbReference type="Gene3D" id="3.20.110.10">
    <property type="entry name" value="Glycoside hydrolase 38, N terminal domain"/>
    <property type="match status" value="2"/>
</dbReference>
<comment type="similarity">
    <text evidence="1 3">Belongs to the glycosyl hydrolase 57 family.</text>
</comment>
<evidence type="ECO:0000256" key="1">
    <source>
        <dbReference type="ARBA" id="ARBA00006821"/>
    </source>
</evidence>
<dbReference type="GO" id="GO:0003824">
    <property type="term" value="F:catalytic activity"/>
    <property type="evidence" value="ECO:0007669"/>
    <property type="project" value="InterPro"/>
</dbReference>
<evidence type="ECO:0000313" key="6">
    <source>
        <dbReference type="Proteomes" id="UP000177905"/>
    </source>
</evidence>
<feature type="domain" description="Glycoside hydrolase family 57 N-terminal" evidence="4">
    <location>
        <begin position="2"/>
        <end position="395"/>
    </location>
</feature>
<dbReference type="EMBL" id="MEUA01000016">
    <property type="protein sequence ID" value="OGC15959.1"/>
    <property type="molecule type" value="Genomic_DNA"/>
</dbReference>
<dbReference type="InterPro" id="IPR027291">
    <property type="entry name" value="Glyco_hydro_38_N_sf"/>
</dbReference>
<dbReference type="Pfam" id="PF03065">
    <property type="entry name" value="Glyco_hydro_57"/>
    <property type="match status" value="1"/>
</dbReference>
<dbReference type="InterPro" id="IPR004300">
    <property type="entry name" value="Glyco_hydro_57_N"/>
</dbReference>
<dbReference type="GO" id="GO:0005975">
    <property type="term" value="P:carbohydrate metabolic process"/>
    <property type="evidence" value="ECO:0007669"/>
    <property type="project" value="InterPro"/>
</dbReference>
<reference evidence="5 6" key="1">
    <citation type="journal article" date="2016" name="Nat. Commun.">
        <title>Thousands of microbial genomes shed light on interconnected biogeochemical processes in an aquifer system.</title>
        <authorList>
            <person name="Anantharaman K."/>
            <person name="Brown C.T."/>
            <person name="Hug L.A."/>
            <person name="Sharon I."/>
            <person name="Castelle C.J."/>
            <person name="Probst A.J."/>
            <person name="Thomas B.C."/>
            <person name="Singh A."/>
            <person name="Wilkins M.J."/>
            <person name="Karaoz U."/>
            <person name="Brodie E.L."/>
            <person name="Williams K.H."/>
            <person name="Hubbard S.S."/>
            <person name="Banfield J.F."/>
        </authorList>
    </citation>
    <scope>NUCLEOTIDE SEQUENCE [LARGE SCALE GENOMIC DNA]</scope>
</reference>
<sequence length="684" mass="79614">MHGIKDYYDMVAILEDYPNMKATFNLVPSLVEQIDDYVFNNAKDISLKISEKDPKSLSDEELVYLLKNFFMANWETMIKPYNRYHAMLLKRGRFVSDHEIADAAKRFTRQEILDLQVWFNLTWFGFIYRKIDPVVSELIKKETNFTTEEKLSLLAKQKELLSKIIPKHKELMEKNQIEVTTSPFYHPILPLLCDTSIAKESMPEIKLPCTRFRHPEDAMEQIKRAVKFHEEHFGSKPAGMWPSEGSVSPDVAGIAAQNGIKWIATDEGVLSNSFRKKLSPEELYKPYTISKDGNNIHVIFRNHFLSDQIGFVYQRWRAKDAVADFKHHLHNIKASLPDNGKQYLISVILDGENAWEYFKDGGEEFLRTLYDELSKDPNIKPVLPKDFIQEFPPESKIERLFPASWINNNFRIWIGHDEDNLAWDYLGKARNILEGQENETAWKELYVAEGSDWCWWFGDDHSSENDPAFDTLFRKHLSNIYQLLGKPIPTYLKKPIKQLRTLKPTREPAYYIEPVMDGLITSYYEWLSAGCFDVNKTKGAMHQIDTVVSAVYYGFSKSSVFFRLDCQLNFQKRECKGYKFNILIHHPKQCKLELYCESPPPVLSLYKLNDNDNWEKTKELSSFGISKIIEMGISFFELGANPGDEVQFSVVIIKDGNELEHWPRGGMLSFKVPDDSFELNNWKI</sequence>
<dbReference type="SUPFAM" id="SSF88713">
    <property type="entry name" value="Glycoside hydrolase/deacetylase"/>
    <property type="match status" value="1"/>
</dbReference>
<evidence type="ECO:0000256" key="3">
    <source>
        <dbReference type="RuleBase" id="RU361196"/>
    </source>
</evidence>
<dbReference type="Proteomes" id="UP000177905">
    <property type="component" value="Unassembled WGS sequence"/>
</dbReference>
<protein>
    <recommendedName>
        <fullName evidence="4">Glycoside hydrolase family 57 N-terminal domain-containing protein</fullName>
    </recommendedName>
</protein>
<dbReference type="AlphaFoldDB" id="A0A1F4S6D2"/>
<comment type="caution">
    <text evidence="5">The sequence shown here is derived from an EMBL/GenBank/DDBJ whole genome shotgun (WGS) entry which is preliminary data.</text>
</comment>
<name>A0A1F4S6D2_UNCSA</name>
<dbReference type="PANTHER" id="PTHR36306:SF1">
    <property type="entry name" value="ALPHA-AMYLASE-RELATED"/>
    <property type="match status" value="1"/>
</dbReference>
<evidence type="ECO:0000256" key="2">
    <source>
        <dbReference type="ARBA" id="ARBA00023277"/>
    </source>
</evidence>
<dbReference type="InterPro" id="IPR011330">
    <property type="entry name" value="Glyco_hydro/deAcase_b/a-brl"/>
</dbReference>
<dbReference type="InterPro" id="IPR052046">
    <property type="entry name" value="GH57_Enzymes"/>
</dbReference>
<proteinExistence type="inferred from homology"/>
<organism evidence="5 6">
    <name type="scientific">candidate division WOR-1 bacterium RIFOXYB2_FULL_36_35</name>
    <dbReference type="NCBI Taxonomy" id="1802578"/>
    <lineage>
        <taxon>Bacteria</taxon>
        <taxon>Bacillati</taxon>
        <taxon>Saganbacteria</taxon>
    </lineage>
</organism>
<dbReference type="PANTHER" id="PTHR36306">
    <property type="entry name" value="ALPHA-AMYLASE-RELATED-RELATED"/>
    <property type="match status" value="1"/>
</dbReference>
<accession>A0A1F4S6D2</accession>